<proteinExistence type="predicted"/>
<reference evidence="1 2" key="1">
    <citation type="journal article" date="2022" name="DNA Res.">
        <title>Chromosomal-level genome assembly of the orchid tree Bauhinia variegata (Leguminosae; Cercidoideae) supports the allotetraploid origin hypothesis of Bauhinia.</title>
        <authorList>
            <person name="Zhong Y."/>
            <person name="Chen Y."/>
            <person name="Zheng D."/>
            <person name="Pang J."/>
            <person name="Liu Y."/>
            <person name="Luo S."/>
            <person name="Meng S."/>
            <person name="Qian L."/>
            <person name="Wei D."/>
            <person name="Dai S."/>
            <person name="Zhou R."/>
        </authorList>
    </citation>
    <scope>NUCLEOTIDE SEQUENCE [LARGE SCALE GENOMIC DNA]</scope>
    <source>
        <strain evidence="1">BV-YZ2020</strain>
    </source>
</reference>
<keyword evidence="2" id="KW-1185">Reference proteome</keyword>
<evidence type="ECO:0000313" key="1">
    <source>
        <dbReference type="EMBL" id="KAI4297443.1"/>
    </source>
</evidence>
<protein>
    <submittedName>
        <fullName evidence="1">Uncharacterized protein</fullName>
    </submittedName>
</protein>
<evidence type="ECO:0000313" key="2">
    <source>
        <dbReference type="Proteomes" id="UP000828941"/>
    </source>
</evidence>
<organism evidence="1 2">
    <name type="scientific">Bauhinia variegata</name>
    <name type="common">Purple orchid tree</name>
    <name type="synonym">Phanera variegata</name>
    <dbReference type="NCBI Taxonomy" id="167791"/>
    <lineage>
        <taxon>Eukaryota</taxon>
        <taxon>Viridiplantae</taxon>
        <taxon>Streptophyta</taxon>
        <taxon>Embryophyta</taxon>
        <taxon>Tracheophyta</taxon>
        <taxon>Spermatophyta</taxon>
        <taxon>Magnoliopsida</taxon>
        <taxon>eudicotyledons</taxon>
        <taxon>Gunneridae</taxon>
        <taxon>Pentapetalae</taxon>
        <taxon>rosids</taxon>
        <taxon>fabids</taxon>
        <taxon>Fabales</taxon>
        <taxon>Fabaceae</taxon>
        <taxon>Cercidoideae</taxon>
        <taxon>Cercideae</taxon>
        <taxon>Bauhiniinae</taxon>
        <taxon>Bauhinia</taxon>
    </lineage>
</organism>
<gene>
    <name evidence="1" type="ORF">L6164_037334</name>
</gene>
<name>A0ACB9KJP8_BAUVA</name>
<comment type="caution">
    <text evidence="1">The sequence shown here is derived from an EMBL/GenBank/DDBJ whole genome shotgun (WGS) entry which is preliminary data.</text>
</comment>
<dbReference type="Proteomes" id="UP000828941">
    <property type="component" value="Chromosome 14"/>
</dbReference>
<accession>A0ACB9KJP8</accession>
<sequence length="267" mass="30937">MNTPEQIFSEFYEKWILRLEEIVLELLQTIRARNQMVIVDSKLQALLSKATSHMKQFYTTKWGIAKQDCLPFFTPTWLTPFENSYLWVTGFKPSTVVFPLIDSMTIPPLRGVASPPFLLTPEQVRQIEKLRIKTWMEEQRVEREIQRIHVCWSVADRRMAELAQLALQVKDQLHGDLRVAQINGQMEFEIKQIIVALENAMKHADCVRLVSLKELQDILNPMQYMEFLDSFLSQQLRLRQWGRTRLMGTVAGGAAGPVTANGTPYTR</sequence>
<dbReference type="EMBL" id="CM039439">
    <property type="protein sequence ID" value="KAI4297443.1"/>
    <property type="molecule type" value="Genomic_DNA"/>
</dbReference>